<proteinExistence type="predicted"/>
<evidence type="ECO:0000313" key="1">
    <source>
        <dbReference type="EMBL" id="QDT54606.1"/>
    </source>
</evidence>
<evidence type="ECO:0000313" key="2">
    <source>
        <dbReference type="Proteomes" id="UP000315700"/>
    </source>
</evidence>
<dbReference type="EMBL" id="CP036271">
    <property type="protein sequence ID" value="QDT54606.1"/>
    <property type="molecule type" value="Genomic_DNA"/>
</dbReference>
<dbReference type="AlphaFoldDB" id="A0A517SEQ0"/>
<name>A0A517SEQ0_9PLAN</name>
<gene>
    <name evidence="1" type="ORF">Pan44_26400</name>
</gene>
<keyword evidence="2" id="KW-1185">Reference proteome</keyword>
<protein>
    <submittedName>
        <fullName evidence="1">Uncharacterized protein</fullName>
    </submittedName>
</protein>
<dbReference type="KEGG" id="ccos:Pan44_26400"/>
<accession>A0A517SEQ0</accession>
<dbReference type="InParanoid" id="A0A517SEQ0"/>
<reference evidence="1 2" key="1">
    <citation type="submission" date="2019-02" db="EMBL/GenBank/DDBJ databases">
        <title>Deep-cultivation of Planctomycetes and their phenomic and genomic characterization uncovers novel biology.</title>
        <authorList>
            <person name="Wiegand S."/>
            <person name="Jogler M."/>
            <person name="Boedeker C."/>
            <person name="Pinto D."/>
            <person name="Vollmers J."/>
            <person name="Rivas-Marin E."/>
            <person name="Kohn T."/>
            <person name="Peeters S.H."/>
            <person name="Heuer A."/>
            <person name="Rast P."/>
            <person name="Oberbeckmann S."/>
            <person name="Bunk B."/>
            <person name="Jeske O."/>
            <person name="Meyerdierks A."/>
            <person name="Storesund J.E."/>
            <person name="Kallscheuer N."/>
            <person name="Luecker S."/>
            <person name="Lage O.M."/>
            <person name="Pohl T."/>
            <person name="Merkel B.J."/>
            <person name="Hornburger P."/>
            <person name="Mueller R.-W."/>
            <person name="Bruemmer F."/>
            <person name="Labrenz M."/>
            <person name="Spormann A.M."/>
            <person name="Op den Camp H."/>
            <person name="Overmann J."/>
            <person name="Amann R."/>
            <person name="Jetten M.S.M."/>
            <person name="Mascher T."/>
            <person name="Medema M.H."/>
            <person name="Devos D.P."/>
            <person name="Kaster A.-K."/>
            <person name="Ovreas L."/>
            <person name="Rohde M."/>
            <person name="Galperin M.Y."/>
            <person name="Jogler C."/>
        </authorList>
    </citation>
    <scope>NUCLEOTIDE SEQUENCE [LARGE SCALE GENOMIC DNA]</scope>
    <source>
        <strain evidence="1 2">Pan44</strain>
    </source>
</reference>
<sequence length="37" mass="4627">MTQSTYRRYQVSIQASFILMRARIQRRAKRDRRKAKR</sequence>
<organism evidence="1 2">
    <name type="scientific">Caulifigura coniformis</name>
    <dbReference type="NCBI Taxonomy" id="2527983"/>
    <lineage>
        <taxon>Bacteria</taxon>
        <taxon>Pseudomonadati</taxon>
        <taxon>Planctomycetota</taxon>
        <taxon>Planctomycetia</taxon>
        <taxon>Planctomycetales</taxon>
        <taxon>Planctomycetaceae</taxon>
        <taxon>Caulifigura</taxon>
    </lineage>
</organism>
<dbReference type="Proteomes" id="UP000315700">
    <property type="component" value="Chromosome"/>
</dbReference>